<dbReference type="Gene3D" id="3.40.830.10">
    <property type="entry name" value="LigB-like"/>
    <property type="match status" value="1"/>
</dbReference>
<dbReference type="NCBIfam" id="TIGR04336">
    <property type="entry name" value="AmmeMemoSam_B"/>
    <property type="match status" value="1"/>
</dbReference>
<evidence type="ECO:0000313" key="3">
    <source>
        <dbReference type="EMBL" id="SFM35818.1"/>
    </source>
</evidence>
<dbReference type="EMBL" id="FOUF01000014">
    <property type="protein sequence ID" value="SFM35818.1"/>
    <property type="molecule type" value="Genomic_DNA"/>
</dbReference>
<evidence type="ECO:0000256" key="2">
    <source>
        <dbReference type="HAMAP-Rule" id="MF_00055"/>
    </source>
</evidence>
<dbReference type="Pfam" id="PF01875">
    <property type="entry name" value="Memo"/>
    <property type="match status" value="1"/>
</dbReference>
<dbReference type="CDD" id="cd07361">
    <property type="entry name" value="MEMO_like"/>
    <property type="match status" value="1"/>
</dbReference>
<dbReference type="PANTHER" id="PTHR11060:SF0">
    <property type="entry name" value="PROTEIN MEMO1"/>
    <property type="match status" value="1"/>
</dbReference>
<dbReference type="RefSeq" id="WP_090668770.1">
    <property type="nucleotide sequence ID" value="NZ_FOUF01000014.1"/>
</dbReference>
<dbReference type="Proteomes" id="UP000199561">
    <property type="component" value="Unassembled WGS sequence"/>
</dbReference>
<dbReference type="AlphaFoldDB" id="A0A1I4Q6U0"/>
<keyword evidence="4" id="KW-1185">Reference proteome</keyword>
<name>A0A1I4Q6U0_9PROT</name>
<accession>A0A1I4Q6U0</accession>
<dbReference type="InterPro" id="IPR002737">
    <property type="entry name" value="MEMO1_fam"/>
</dbReference>
<reference evidence="3 4" key="1">
    <citation type="submission" date="2016-10" db="EMBL/GenBank/DDBJ databases">
        <authorList>
            <person name="de Groot N.N."/>
        </authorList>
    </citation>
    <scope>NUCLEOTIDE SEQUENCE [LARGE SCALE GENOMIC DNA]</scope>
    <source>
        <strain evidence="3 4">Nm146</strain>
    </source>
</reference>
<proteinExistence type="inferred from homology"/>
<sequence>MATIRTPAVAGLFYPANPQCLLENIGCLLSSAQVSRCLPKVLIVPHAGYIYSGVVAASAYVTLKLIAECVRRVVLLGPAHRTFLHGLALPREAIFATPLGQVKVDATAAEKIARLPQVSINSSVHALEHSLEVQLPFLQSILEDFSILPVVVGRASVDEVSDVLDCVWGGEETLIIISSDLSHYLPYAAAQREDNKTAASILELHQEIDHTHACGATPINALMAVARKHCLIPHLLDLRNSGDTAGSTDRVVGYGAFAFMSQDVPKRTGYAS</sequence>
<protein>
    <recommendedName>
        <fullName evidence="2">MEMO1 family protein SAMN05421880_1143</fullName>
    </recommendedName>
</protein>
<evidence type="ECO:0000256" key="1">
    <source>
        <dbReference type="ARBA" id="ARBA00006315"/>
    </source>
</evidence>
<dbReference type="PANTHER" id="PTHR11060">
    <property type="entry name" value="PROTEIN MEMO1"/>
    <property type="match status" value="1"/>
</dbReference>
<dbReference type="STRING" id="52442.SAMN05421880_1143"/>
<gene>
    <name evidence="3" type="ORF">SAMN05421880_1143</name>
</gene>
<dbReference type="HAMAP" id="MF_00055">
    <property type="entry name" value="MEMO1"/>
    <property type="match status" value="1"/>
</dbReference>
<evidence type="ECO:0000313" key="4">
    <source>
        <dbReference type="Proteomes" id="UP000199561"/>
    </source>
</evidence>
<organism evidence="3 4">
    <name type="scientific">Nitrosomonas nitrosa</name>
    <dbReference type="NCBI Taxonomy" id="52442"/>
    <lineage>
        <taxon>Bacteria</taxon>
        <taxon>Pseudomonadati</taxon>
        <taxon>Pseudomonadota</taxon>
        <taxon>Betaproteobacteria</taxon>
        <taxon>Nitrosomonadales</taxon>
        <taxon>Nitrosomonadaceae</taxon>
        <taxon>Nitrosomonas</taxon>
    </lineage>
</organism>
<comment type="similarity">
    <text evidence="1 2">Belongs to the MEMO1 family.</text>
</comment>